<organism evidence="1 2">
    <name type="scientific">Aphis craccivora</name>
    <name type="common">Cowpea aphid</name>
    <dbReference type="NCBI Taxonomy" id="307492"/>
    <lineage>
        <taxon>Eukaryota</taxon>
        <taxon>Metazoa</taxon>
        <taxon>Ecdysozoa</taxon>
        <taxon>Arthropoda</taxon>
        <taxon>Hexapoda</taxon>
        <taxon>Insecta</taxon>
        <taxon>Pterygota</taxon>
        <taxon>Neoptera</taxon>
        <taxon>Paraneoptera</taxon>
        <taxon>Hemiptera</taxon>
        <taxon>Sternorrhyncha</taxon>
        <taxon>Aphidomorpha</taxon>
        <taxon>Aphidoidea</taxon>
        <taxon>Aphididae</taxon>
        <taxon>Aphidini</taxon>
        <taxon>Aphis</taxon>
        <taxon>Aphis</taxon>
    </lineage>
</organism>
<feature type="non-terminal residue" evidence="1">
    <location>
        <position position="1"/>
    </location>
</feature>
<name>A0A6G0VXJ0_APHCR</name>
<gene>
    <name evidence="1" type="ORF">FWK35_00032560</name>
</gene>
<dbReference type="AlphaFoldDB" id="A0A6G0VXJ0"/>
<evidence type="ECO:0000313" key="2">
    <source>
        <dbReference type="Proteomes" id="UP000478052"/>
    </source>
</evidence>
<proteinExistence type="predicted"/>
<dbReference type="Proteomes" id="UP000478052">
    <property type="component" value="Unassembled WGS sequence"/>
</dbReference>
<comment type="caution">
    <text evidence="1">The sequence shown here is derived from an EMBL/GenBank/DDBJ whole genome shotgun (WGS) entry which is preliminary data.</text>
</comment>
<sequence length="189" mass="21852">KKITTELQAKGYDIDIEQVENRFKTLKRNYVDSKHHNKQTGNSRKICAYEDELETILGKRHNINPTVTRDDMGIHILKTKTCNRDISNVTDNEELNDSISLPSPCSSTNSENCNKKQKTITTANGLQICNKTLDELKSTILTRHAERSTFENKLLAKYDDDSEKAEIFRQNILKMKQEKLDMMKLFLNK</sequence>
<accession>A0A6G0VXJ0</accession>
<protein>
    <submittedName>
        <fullName evidence="1">Uncharacterized protein</fullName>
    </submittedName>
</protein>
<dbReference type="EMBL" id="VUJU01010772">
    <property type="protein sequence ID" value="KAF0713076.1"/>
    <property type="molecule type" value="Genomic_DNA"/>
</dbReference>
<dbReference type="OrthoDB" id="7553966at2759"/>
<keyword evidence="2" id="KW-1185">Reference proteome</keyword>
<reference evidence="1 2" key="1">
    <citation type="submission" date="2019-08" db="EMBL/GenBank/DDBJ databases">
        <title>Whole genome of Aphis craccivora.</title>
        <authorList>
            <person name="Voronova N.V."/>
            <person name="Shulinski R.S."/>
            <person name="Bandarenka Y.V."/>
            <person name="Zhorov D.G."/>
            <person name="Warner D."/>
        </authorList>
    </citation>
    <scope>NUCLEOTIDE SEQUENCE [LARGE SCALE GENOMIC DNA]</scope>
    <source>
        <strain evidence="1">180601</strain>
        <tissue evidence="1">Whole Body</tissue>
    </source>
</reference>
<evidence type="ECO:0000313" key="1">
    <source>
        <dbReference type="EMBL" id="KAF0713076.1"/>
    </source>
</evidence>